<name>A0AAD5ZPS4_9POAL</name>
<feature type="compositionally biased region" description="Basic and acidic residues" evidence="1">
    <location>
        <begin position="17"/>
        <end position="26"/>
    </location>
</feature>
<evidence type="ECO:0000259" key="3">
    <source>
        <dbReference type="Pfam" id="PF11961"/>
    </source>
</evidence>
<organism evidence="4 5">
    <name type="scientific">Rhynchospora tenuis</name>
    <dbReference type="NCBI Taxonomy" id="198213"/>
    <lineage>
        <taxon>Eukaryota</taxon>
        <taxon>Viridiplantae</taxon>
        <taxon>Streptophyta</taxon>
        <taxon>Embryophyta</taxon>
        <taxon>Tracheophyta</taxon>
        <taxon>Spermatophyta</taxon>
        <taxon>Magnoliopsida</taxon>
        <taxon>Liliopsida</taxon>
        <taxon>Poales</taxon>
        <taxon>Cyperaceae</taxon>
        <taxon>Cyperoideae</taxon>
        <taxon>Rhynchosporeae</taxon>
        <taxon>Rhynchospora</taxon>
    </lineage>
</organism>
<reference evidence="4 5" key="1">
    <citation type="journal article" date="2022" name="Cell">
        <title>Repeat-based holocentromeres influence genome architecture and karyotype evolution.</title>
        <authorList>
            <person name="Hofstatter P.G."/>
            <person name="Thangavel G."/>
            <person name="Lux T."/>
            <person name="Neumann P."/>
            <person name="Vondrak T."/>
            <person name="Novak P."/>
            <person name="Zhang M."/>
            <person name="Costa L."/>
            <person name="Castellani M."/>
            <person name="Scott A."/>
            <person name="Toegelov H."/>
            <person name="Fuchs J."/>
            <person name="Mata-Sucre Y."/>
            <person name="Dias Y."/>
            <person name="Vanzela A.L.L."/>
            <person name="Huettel B."/>
            <person name="Almeida C.C.S."/>
            <person name="Simkova H."/>
            <person name="Souza G."/>
            <person name="Pedrosa-Harand A."/>
            <person name="Macas J."/>
            <person name="Mayer K.F.X."/>
            <person name="Houben A."/>
            <person name="Marques A."/>
        </authorList>
    </citation>
    <scope>NUCLEOTIDE SEQUENCE [LARGE SCALE GENOMIC DNA]</scope>
    <source>
        <strain evidence="4">RhyTen1mFocal</strain>
    </source>
</reference>
<feature type="region of interest" description="Disordered" evidence="1">
    <location>
        <begin position="1"/>
        <end position="54"/>
    </location>
</feature>
<evidence type="ECO:0000256" key="1">
    <source>
        <dbReference type="SAM" id="MobiDB-lite"/>
    </source>
</evidence>
<keyword evidence="5" id="KW-1185">Reference proteome</keyword>
<comment type="caution">
    <text evidence="4">The sequence shown here is derived from an EMBL/GenBank/DDBJ whole genome shotgun (WGS) entry which is preliminary data.</text>
</comment>
<gene>
    <name evidence="4" type="ORF">LUZ61_005441</name>
</gene>
<sequence length="569" mass="64701">MGCVHSCGVAIEDSGEERDNSNDGKRQDRRRAIRIIDKEQSKEKSFDKGNESWDLDPKEEASLLKGSKLKDVKQATSSKATNSKASYFAFLDYIYQAKGNEAHTLETSLANTRPRWDGASMLWLLKGTKQFMFADGPSFLGKARNTGFFGPGSSNSVPKLVPRDGKILVLCFEVANTIFKGAKLMESLSDENVKHYIEVVFQSPGIQRLVSSDVRELLGLAAADKRKELEVFSREVVRFGNRCRDPQFHNLDRYLDRFELDKPQSYLKEIASGAMEYLLSLAQRTSNLYLEMYVLKKFEQDYEKKCWEEQNFIFSQKGDRAKDLKQQIENQKSYIKDLKKETLWSKKLEEVVGKLVDVVQFIHFEINRAFDIEGGNKCNEKLTNTSETLSSAGLALHYAHIITKIDNVVILQTSVPQALREALYMSLPDNIKASLKPKLLSLQPSELSTKQIRRELDKILKWLLPMANNTIKAQFGFGWVGEMANIRTEANDNVVLEPNLIRLQTLDHAKKENAEEIILDLLVLLHRLVTRHINGSSANQTRSLINQQSNRKVSNPTSSKRSKNNHDTS</sequence>
<dbReference type="InterPro" id="IPR007700">
    <property type="entry name" value="DUF668"/>
</dbReference>
<feature type="compositionally biased region" description="Basic and acidic residues" evidence="1">
    <location>
        <begin position="34"/>
        <end position="54"/>
    </location>
</feature>
<dbReference type="Pfam" id="PF05003">
    <property type="entry name" value="DUF668"/>
    <property type="match status" value="1"/>
</dbReference>
<dbReference type="PANTHER" id="PTHR31730">
    <property type="entry name" value="OS01G0873900 PROTEIN"/>
    <property type="match status" value="1"/>
</dbReference>
<feature type="region of interest" description="Disordered" evidence="1">
    <location>
        <begin position="539"/>
        <end position="569"/>
    </location>
</feature>
<dbReference type="PANTHER" id="PTHR31730:SF32">
    <property type="entry name" value="PROTEIN PSK SIMULATOR 1"/>
    <property type="match status" value="1"/>
</dbReference>
<feature type="domain" description="DUF668" evidence="2">
    <location>
        <begin position="388"/>
        <end position="472"/>
    </location>
</feature>
<dbReference type="EMBL" id="JAMRDG010000001">
    <property type="protein sequence ID" value="KAJ3701736.1"/>
    <property type="molecule type" value="Genomic_DNA"/>
</dbReference>
<dbReference type="InterPro" id="IPR021864">
    <property type="entry name" value="DUF3475"/>
</dbReference>
<dbReference type="InterPro" id="IPR045021">
    <property type="entry name" value="PSI1/2/3"/>
</dbReference>
<dbReference type="GO" id="GO:0045927">
    <property type="term" value="P:positive regulation of growth"/>
    <property type="evidence" value="ECO:0007669"/>
    <property type="project" value="InterPro"/>
</dbReference>
<dbReference type="AlphaFoldDB" id="A0AAD5ZPS4"/>
<evidence type="ECO:0000259" key="2">
    <source>
        <dbReference type="Pfam" id="PF05003"/>
    </source>
</evidence>
<proteinExistence type="predicted"/>
<evidence type="ECO:0000313" key="4">
    <source>
        <dbReference type="EMBL" id="KAJ3701736.1"/>
    </source>
</evidence>
<dbReference type="Pfam" id="PF11961">
    <property type="entry name" value="DUF3475"/>
    <property type="match status" value="1"/>
</dbReference>
<protein>
    <submittedName>
        <fullName evidence="4">Uncharacterized protein</fullName>
    </submittedName>
</protein>
<dbReference type="Proteomes" id="UP001210211">
    <property type="component" value="Unassembled WGS sequence"/>
</dbReference>
<accession>A0AAD5ZPS4</accession>
<feature type="compositionally biased region" description="Polar residues" evidence="1">
    <location>
        <begin position="539"/>
        <end position="559"/>
    </location>
</feature>
<feature type="domain" description="DUF3475" evidence="3">
    <location>
        <begin position="169"/>
        <end position="225"/>
    </location>
</feature>
<evidence type="ECO:0000313" key="5">
    <source>
        <dbReference type="Proteomes" id="UP001210211"/>
    </source>
</evidence>